<name>D4XCS7_9BURK</name>
<dbReference type="Gene3D" id="2.60.120.10">
    <property type="entry name" value="Jelly Rolls"/>
    <property type="match status" value="1"/>
</dbReference>
<dbReference type="EMBL" id="ADMS01000074">
    <property type="protein sequence ID" value="EFF75348.1"/>
    <property type="molecule type" value="Genomic_DNA"/>
</dbReference>
<dbReference type="InterPro" id="IPR014710">
    <property type="entry name" value="RmlC-like_jellyroll"/>
</dbReference>
<proteinExistence type="predicted"/>
<gene>
    <name evidence="1" type="ORF">HMPREF0004_3274</name>
</gene>
<dbReference type="SUPFAM" id="SSF51182">
    <property type="entry name" value="RmlC-like cupins"/>
    <property type="match status" value="1"/>
</dbReference>
<organism evidence="1 2">
    <name type="scientific">Achromobacter piechaudii ATCC 43553</name>
    <dbReference type="NCBI Taxonomy" id="742159"/>
    <lineage>
        <taxon>Bacteria</taxon>
        <taxon>Pseudomonadati</taxon>
        <taxon>Pseudomonadota</taxon>
        <taxon>Betaproteobacteria</taxon>
        <taxon>Burkholderiales</taxon>
        <taxon>Alcaligenaceae</taxon>
        <taxon>Achromobacter</taxon>
    </lineage>
</organism>
<dbReference type="HOGENOM" id="CLU_1084264_0_0_4"/>
<dbReference type="PATRIC" id="fig|742159.3.peg.4262"/>
<sequence>MTIESASSADRHHHVEAALADIVELLKAGQTLNAAASPATVPSLRTNAAQTATPAAASSSDAGADISPVAPTSNAAAAITREQLAAITARLEQLAERPDLFPAADFPAPPVDQGTGASTRYRLNPDAPAGTPALYLNSINPGKTTLPHNHTTWAAIVALSGQELNRVYRRSDDGSQPGRATLELVREVVVQPGQSVSFLPDDIHSIHVTGDTPTLHFHLYGQPLETLSGRIGIDLASGQILNYNATQMKPGQEERA</sequence>
<dbReference type="InterPro" id="IPR011051">
    <property type="entry name" value="RmlC_Cupin_sf"/>
</dbReference>
<comment type="caution">
    <text evidence="1">The sequence shown here is derived from an EMBL/GenBank/DDBJ whole genome shotgun (WGS) entry which is preliminary data.</text>
</comment>
<reference evidence="2" key="1">
    <citation type="submission" date="2010-03" db="EMBL/GenBank/DDBJ databases">
        <title>Complete sequence of Mobiluncus curtisii ATCC 43063.</title>
        <authorList>
            <person name="Muzny D."/>
            <person name="Qin X."/>
            <person name="Deng J."/>
            <person name="Jiang H."/>
            <person name="Liu Y."/>
            <person name="Qu J."/>
            <person name="Song X.-Z."/>
            <person name="Zhang L."/>
            <person name="Thornton R."/>
            <person name="Coyle M."/>
            <person name="Francisco L."/>
            <person name="Jackson L."/>
            <person name="Javaid M."/>
            <person name="Korchina V."/>
            <person name="Kovar C."/>
            <person name="Mata R."/>
            <person name="Mathew T."/>
            <person name="Ngo R."/>
            <person name="Nguyen L."/>
            <person name="Nguyen N."/>
            <person name="Okwuonu G."/>
            <person name="Ongeri F."/>
            <person name="Pham C."/>
            <person name="Simmons D."/>
            <person name="Wilczek-Boney K."/>
            <person name="Hale W."/>
            <person name="Jakkamsetti A."/>
            <person name="Pham P."/>
            <person name="Ruth R."/>
            <person name="San Lucas F."/>
            <person name="Warren J."/>
            <person name="Zhang J."/>
            <person name="Zhao Z."/>
            <person name="Zhou C."/>
            <person name="Zhu D."/>
            <person name="Lee S."/>
            <person name="Bess C."/>
            <person name="Blankenburg K."/>
            <person name="Forbes L."/>
            <person name="Fu Q."/>
            <person name="Gubbala S."/>
            <person name="Hirani K."/>
            <person name="Jayaseelan J.C."/>
            <person name="Lara F."/>
            <person name="Munidasa M."/>
            <person name="Palculict T."/>
            <person name="Patil S."/>
            <person name="Pu L.-L."/>
            <person name="Saada N."/>
            <person name="Tang L."/>
            <person name="Weissenberger G."/>
            <person name="Zhu Y."/>
            <person name="Hemphill L."/>
            <person name="Shang Y."/>
            <person name="Youmans B."/>
            <person name="Ayvaz T."/>
            <person name="Ross M."/>
            <person name="Santibanez J."/>
            <person name="Aqrawi P."/>
            <person name="Gross S."/>
            <person name="Joshi V."/>
            <person name="Fowler G."/>
            <person name="Nazareth L."/>
            <person name="Reid J."/>
            <person name="Worley K."/>
            <person name="Petrosino J."/>
            <person name="Highlander S."/>
            <person name="Gibbs R."/>
            <person name="Gibbs R."/>
        </authorList>
    </citation>
    <scope>NUCLEOTIDE SEQUENCE [LARGE SCALE GENOMIC DNA]</scope>
    <source>
        <strain evidence="2">ATCC 43553</strain>
    </source>
</reference>
<dbReference type="Proteomes" id="UP000004510">
    <property type="component" value="Unassembled WGS sequence"/>
</dbReference>
<dbReference type="CDD" id="cd10548">
    <property type="entry name" value="cupin_CDO"/>
    <property type="match status" value="1"/>
</dbReference>
<dbReference type="eggNOG" id="COG5553">
    <property type="taxonomic scope" value="Bacteria"/>
</dbReference>
<dbReference type="AlphaFoldDB" id="D4XCS7"/>
<evidence type="ECO:0000313" key="2">
    <source>
        <dbReference type="Proteomes" id="UP000004510"/>
    </source>
</evidence>
<accession>D4XCS7</accession>
<dbReference type="RefSeq" id="WP_006219349.1">
    <property type="nucleotide sequence ID" value="NZ_GG770409.1"/>
</dbReference>
<evidence type="ECO:0008006" key="3">
    <source>
        <dbReference type="Google" id="ProtNLM"/>
    </source>
</evidence>
<protein>
    <recommendedName>
        <fullName evidence="3">Cysteine dioxygenase type I</fullName>
    </recommendedName>
</protein>
<evidence type="ECO:0000313" key="1">
    <source>
        <dbReference type="EMBL" id="EFF75348.1"/>
    </source>
</evidence>